<feature type="transmembrane region" description="Helical" evidence="9">
    <location>
        <begin position="251"/>
        <end position="275"/>
    </location>
</feature>
<evidence type="ECO:0000313" key="11">
    <source>
        <dbReference type="Proteomes" id="UP001385892"/>
    </source>
</evidence>
<keyword evidence="4 9" id="KW-0812">Transmembrane</keyword>
<name>A0ABU8WL13_9BURK</name>
<evidence type="ECO:0000256" key="3">
    <source>
        <dbReference type="ARBA" id="ARBA00022475"/>
    </source>
</evidence>
<feature type="transmembrane region" description="Helical" evidence="9">
    <location>
        <begin position="95"/>
        <end position="114"/>
    </location>
</feature>
<dbReference type="PANTHER" id="PTHR11795:SF451">
    <property type="entry name" value="ABC TRANSPORTER PERMEASE PROTEIN"/>
    <property type="match status" value="1"/>
</dbReference>
<sequence length="289" mass="29751">MEALVNQIVAGLTTGCAYALIGLALVIVYRSTSHVNFAQGEMATLTTYVAWSLLQAGVPYWVAFALTIGAAFLLAASLERWVIGRLGAASPMATVAAFIGLFMVIHSLTGYVWGHDVRELPSPFPDGALAGGLVSGHQVGVAAVTAVLLGLLWAFFRFTAMGLAIRAAAQNPGSARLSGISTPAMAAFGWGLAAAIGAVAGMMVAPQLYLDPHMMSGVLIYGFAAALMGGIQSVPGAVIGGLVLGVVENLLGAYVVGTQLKLTVAMVLIVGMLVWRPEGLIGRPSAKRV</sequence>
<keyword evidence="11" id="KW-1185">Reference proteome</keyword>
<dbReference type="Proteomes" id="UP001385892">
    <property type="component" value="Unassembled WGS sequence"/>
</dbReference>
<evidence type="ECO:0000256" key="6">
    <source>
        <dbReference type="ARBA" id="ARBA00022989"/>
    </source>
</evidence>
<evidence type="ECO:0000256" key="8">
    <source>
        <dbReference type="ARBA" id="ARBA00037998"/>
    </source>
</evidence>
<evidence type="ECO:0000256" key="5">
    <source>
        <dbReference type="ARBA" id="ARBA00022970"/>
    </source>
</evidence>
<evidence type="ECO:0000256" key="4">
    <source>
        <dbReference type="ARBA" id="ARBA00022692"/>
    </source>
</evidence>
<feature type="transmembrane region" description="Helical" evidence="9">
    <location>
        <begin position="218"/>
        <end position="244"/>
    </location>
</feature>
<evidence type="ECO:0000313" key="10">
    <source>
        <dbReference type="EMBL" id="MEJ8848230.1"/>
    </source>
</evidence>
<organism evidence="10 11">
    <name type="scientific">Variovorax rhizosphaerae</name>
    <dbReference type="NCBI Taxonomy" id="1836200"/>
    <lineage>
        <taxon>Bacteria</taxon>
        <taxon>Pseudomonadati</taxon>
        <taxon>Pseudomonadota</taxon>
        <taxon>Betaproteobacteria</taxon>
        <taxon>Burkholderiales</taxon>
        <taxon>Comamonadaceae</taxon>
        <taxon>Variovorax</taxon>
    </lineage>
</organism>
<comment type="caution">
    <text evidence="10">The sequence shown here is derived from an EMBL/GenBank/DDBJ whole genome shotgun (WGS) entry which is preliminary data.</text>
</comment>
<protein>
    <submittedName>
        <fullName evidence="10">Branched-chain amino acid ABC transporter permease</fullName>
    </submittedName>
</protein>
<evidence type="ECO:0000256" key="1">
    <source>
        <dbReference type="ARBA" id="ARBA00004651"/>
    </source>
</evidence>
<feature type="transmembrane region" description="Helical" evidence="9">
    <location>
        <begin position="134"/>
        <end position="156"/>
    </location>
</feature>
<proteinExistence type="inferred from homology"/>
<keyword evidence="5" id="KW-0029">Amino-acid transport</keyword>
<dbReference type="PANTHER" id="PTHR11795">
    <property type="entry name" value="BRANCHED-CHAIN AMINO ACID TRANSPORT SYSTEM PERMEASE PROTEIN LIVH"/>
    <property type="match status" value="1"/>
</dbReference>
<gene>
    <name evidence="10" type="ORF">WKW82_16345</name>
</gene>
<keyword evidence="3" id="KW-1003">Cell membrane</keyword>
<evidence type="ECO:0000256" key="9">
    <source>
        <dbReference type="SAM" id="Phobius"/>
    </source>
</evidence>
<dbReference type="InterPro" id="IPR001851">
    <property type="entry name" value="ABC_transp_permease"/>
</dbReference>
<comment type="similarity">
    <text evidence="8">Belongs to the binding-protein-dependent transport system permease family. LivHM subfamily.</text>
</comment>
<keyword evidence="7 9" id="KW-0472">Membrane</keyword>
<keyword evidence="6 9" id="KW-1133">Transmembrane helix</keyword>
<comment type="subcellular location">
    <subcellularLocation>
        <location evidence="1">Cell membrane</location>
        <topology evidence="1">Multi-pass membrane protein</topology>
    </subcellularLocation>
</comment>
<feature type="transmembrane region" description="Helical" evidence="9">
    <location>
        <begin position="60"/>
        <end position="83"/>
    </location>
</feature>
<dbReference type="EMBL" id="JBBKZT010000007">
    <property type="protein sequence ID" value="MEJ8848230.1"/>
    <property type="molecule type" value="Genomic_DNA"/>
</dbReference>
<reference evidence="10 11" key="1">
    <citation type="submission" date="2024-03" db="EMBL/GenBank/DDBJ databases">
        <title>Novel species of the genus Variovorax.</title>
        <authorList>
            <person name="Liu Q."/>
            <person name="Xin Y.-H."/>
        </authorList>
    </citation>
    <scope>NUCLEOTIDE SEQUENCE [LARGE SCALE GENOMIC DNA]</scope>
    <source>
        <strain evidence="10 11">KACC 18900</strain>
    </source>
</reference>
<evidence type="ECO:0000256" key="7">
    <source>
        <dbReference type="ARBA" id="ARBA00023136"/>
    </source>
</evidence>
<keyword evidence="2" id="KW-0813">Transport</keyword>
<dbReference type="RefSeq" id="WP_340343365.1">
    <property type="nucleotide sequence ID" value="NZ_JBBKZT010000007.1"/>
</dbReference>
<dbReference type="CDD" id="cd06582">
    <property type="entry name" value="TM_PBP1_LivH_like"/>
    <property type="match status" value="1"/>
</dbReference>
<dbReference type="Pfam" id="PF02653">
    <property type="entry name" value="BPD_transp_2"/>
    <property type="match status" value="1"/>
</dbReference>
<feature type="transmembrane region" description="Helical" evidence="9">
    <location>
        <begin position="184"/>
        <end position="206"/>
    </location>
</feature>
<evidence type="ECO:0000256" key="2">
    <source>
        <dbReference type="ARBA" id="ARBA00022448"/>
    </source>
</evidence>
<accession>A0ABU8WL13</accession>
<feature type="transmembrane region" description="Helical" evidence="9">
    <location>
        <begin position="6"/>
        <end position="28"/>
    </location>
</feature>
<dbReference type="InterPro" id="IPR052157">
    <property type="entry name" value="BCAA_transport_permease"/>
</dbReference>